<evidence type="ECO:0000313" key="2">
    <source>
        <dbReference type="Proteomes" id="UP000217790"/>
    </source>
</evidence>
<proteinExistence type="predicted"/>
<evidence type="ECO:0000313" key="1">
    <source>
        <dbReference type="EMBL" id="PBK90624.1"/>
    </source>
</evidence>
<organism evidence="1 2">
    <name type="scientific">Armillaria gallica</name>
    <name type="common">Bulbous honey fungus</name>
    <name type="synonym">Armillaria bulbosa</name>
    <dbReference type="NCBI Taxonomy" id="47427"/>
    <lineage>
        <taxon>Eukaryota</taxon>
        <taxon>Fungi</taxon>
        <taxon>Dikarya</taxon>
        <taxon>Basidiomycota</taxon>
        <taxon>Agaricomycotina</taxon>
        <taxon>Agaricomycetes</taxon>
        <taxon>Agaricomycetidae</taxon>
        <taxon>Agaricales</taxon>
        <taxon>Marasmiineae</taxon>
        <taxon>Physalacriaceae</taxon>
        <taxon>Armillaria</taxon>
    </lineage>
</organism>
<accession>A0A2H3DA04</accession>
<dbReference type="InParanoid" id="A0A2H3DA04"/>
<reference evidence="2" key="1">
    <citation type="journal article" date="2017" name="Nat. Ecol. Evol.">
        <title>Genome expansion and lineage-specific genetic innovations in the forest pathogenic fungi Armillaria.</title>
        <authorList>
            <person name="Sipos G."/>
            <person name="Prasanna A.N."/>
            <person name="Walter M.C."/>
            <person name="O'Connor E."/>
            <person name="Balint B."/>
            <person name="Krizsan K."/>
            <person name="Kiss B."/>
            <person name="Hess J."/>
            <person name="Varga T."/>
            <person name="Slot J."/>
            <person name="Riley R."/>
            <person name="Boka B."/>
            <person name="Rigling D."/>
            <person name="Barry K."/>
            <person name="Lee J."/>
            <person name="Mihaltcheva S."/>
            <person name="LaButti K."/>
            <person name="Lipzen A."/>
            <person name="Waldron R."/>
            <person name="Moloney N.M."/>
            <person name="Sperisen C."/>
            <person name="Kredics L."/>
            <person name="Vagvoelgyi C."/>
            <person name="Patrignani A."/>
            <person name="Fitzpatrick D."/>
            <person name="Nagy I."/>
            <person name="Doyle S."/>
            <person name="Anderson J.B."/>
            <person name="Grigoriev I.V."/>
            <person name="Gueldener U."/>
            <person name="Muensterkoetter M."/>
            <person name="Nagy L.G."/>
        </authorList>
    </citation>
    <scope>NUCLEOTIDE SEQUENCE [LARGE SCALE GENOMIC DNA]</scope>
    <source>
        <strain evidence="2">Ar21-2</strain>
    </source>
</reference>
<name>A0A2H3DA04_ARMGA</name>
<gene>
    <name evidence="1" type="ORF">ARMGADRAFT_1111100</name>
</gene>
<protein>
    <submittedName>
        <fullName evidence="1">Uncharacterized protein</fullName>
    </submittedName>
</protein>
<dbReference type="AlphaFoldDB" id="A0A2H3DA04"/>
<dbReference type="Proteomes" id="UP000217790">
    <property type="component" value="Unassembled WGS sequence"/>
</dbReference>
<keyword evidence="2" id="KW-1185">Reference proteome</keyword>
<dbReference type="EMBL" id="KZ293664">
    <property type="protein sequence ID" value="PBK90624.1"/>
    <property type="molecule type" value="Genomic_DNA"/>
</dbReference>
<sequence>MSESGFASSAAPLGAASAMLALNTVASSSKDMGATSLGSEGGGVGMDGRNSLSQVNNASSPWSNQLVFVPLVVCQCTQSVHVANIQQPPTPEVITNNRFSVLREMTLPFYLQLHVRILEVVCVILINPGESPRGWCIRCNRNGELIHVLVVPVANEVDVIPWVEDNAHKVASVECLSIDRMQKLKEEHAPNACIAHTGSIHLGRNVIQCAVGGRHQASPVGNRVIPSMTVSSIEGNEIWVGHTPSQVVQPFIMFEVLQYFMHYEVTVSHDYRLHNLVELTHEVQCCLPSGLASVNIVNGLLYFSCIVIVVATRSYPIHEVRERAIGRSEARV</sequence>